<dbReference type="AlphaFoldDB" id="A0AAW6TU35"/>
<evidence type="ECO:0000256" key="2">
    <source>
        <dbReference type="SAM" id="Phobius"/>
    </source>
</evidence>
<feature type="transmembrane region" description="Helical" evidence="2">
    <location>
        <begin position="26"/>
        <end position="44"/>
    </location>
</feature>
<keyword evidence="2" id="KW-1133">Transmembrane helix</keyword>
<organism evidence="3 4">
    <name type="scientific">Anaerobaca lacustris</name>
    <dbReference type="NCBI Taxonomy" id="3044600"/>
    <lineage>
        <taxon>Bacteria</taxon>
        <taxon>Pseudomonadati</taxon>
        <taxon>Planctomycetota</taxon>
        <taxon>Phycisphaerae</taxon>
        <taxon>Sedimentisphaerales</taxon>
        <taxon>Anaerobacaceae</taxon>
        <taxon>Anaerobaca</taxon>
    </lineage>
</organism>
<name>A0AAW6TU35_9BACT</name>
<sequence length="202" mass="22108">MTRDPKHMFGSAGRLAGYLVRDGRKTGIAVALVAVMAVMWLRVLTGQKPQSAGAGPSSPQRIEAVADDQPSMRFVELPVQPGRNDRIHRDFFTAHNWSDFSSGSRSQGTGPKPDVGTVPTDRTEEVVAKLARTLQLEAVLWSADPQAFVNDRLVRIGDTLALRDGADFYPFEVVEIQKDAVLVTCGDSRFTLKLSPSTDVRK</sequence>
<evidence type="ECO:0000313" key="4">
    <source>
        <dbReference type="Proteomes" id="UP001431776"/>
    </source>
</evidence>
<dbReference type="Proteomes" id="UP001431776">
    <property type="component" value="Unassembled WGS sequence"/>
</dbReference>
<feature type="compositionally biased region" description="Polar residues" evidence="1">
    <location>
        <begin position="99"/>
        <end position="109"/>
    </location>
</feature>
<protein>
    <submittedName>
        <fullName evidence="3">Uncharacterized protein</fullName>
    </submittedName>
</protein>
<keyword evidence="2" id="KW-0812">Transmembrane</keyword>
<keyword evidence="2" id="KW-0472">Membrane</keyword>
<reference evidence="3" key="1">
    <citation type="submission" date="2023-05" db="EMBL/GenBank/DDBJ databases">
        <title>Anaerotaeda fermentans gen. nov., sp. nov., a novel anaerobic planctomycete of the new family within the order Sedimentisphaerales isolated from Taman Peninsula, Russia.</title>
        <authorList>
            <person name="Khomyakova M.A."/>
            <person name="Merkel A.Y."/>
            <person name="Slobodkin A.I."/>
        </authorList>
    </citation>
    <scope>NUCLEOTIDE SEQUENCE</scope>
    <source>
        <strain evidence="3">M17dextr</strain>
    </source>
</reference>
<dbReference type="EMBL" id="JASCXX010000002">
    <property type="protein sequence ID" value="MDI6447779.1"/>
    <property type="molecule type" value="Genomic_DNA"/>
</dbReference>
<comment type="caution">
    <text evidence="3">The sequence shown here is derived from an EMBL/GenBank/DDBJ whole genome shotgun (WGS) entry which is preliminary data.</text>
</comment>
<keyword evidence="4" id="KW-1185">Reference proteome</keyword>
<evidence type="ECO:0000313" key="3">
    <source>
        <dbReference type="EMBL" id="MDI6447779.1"/>
    </source>
</evidence>
<gene>
    <name evidence="3" type="ORF">QJ522_01890</name>
</gene>
<dbReference type="RefSeq" id="WP_349243191.1">
    <property type="nucleotide sequence ID" value="NZ_JASCXX010000002.1"/>
</dbReference>
<proteinExistence type="predicted"/>
<accession>A0AAW6TU35</accession>
<feature type="region of interest" description="Disordered" evidence="1">
    <location>
        <begin position="99"/>
        <end position="119"/>
    </location>
</feature>
<evidence type="ECO:0000256" key="1">
    <source>
        <dbReference type="SAM" id="MobiDB-lite"/>
    </source>
</evidence>